<dbReference type="EMBL" id="CP000927">
    <property type="protein sequence ID" value="ABZ69880.1"/>
    <property type="molecule type" value="Genomic_DNA"/>
</dbReference>
<dbReference type="OrthoDB" id="7190993at2"/>
<dbReference type="HOGENOM" id="CLU_1882005_0_0_5"/>
<organism evidence="1">
    <name type="scientific">Caulobacter sp. (strain K31)</name>
    <dbReference type="NCBI Taxonomy" id="366602"/>
    <lineage>
        <taxon>Bacteria</taxon>
        <taxon>Pseudomonadati</taxon>
        <taxon>Pseudomonadota</taxon>
        <taxon>Alphaproteobacteria</taxon>
        <taxon>Caulobacterales</taxon>
        <taxon>Caulobacteraceae</taxon>
        <taxon>Caulobacter</taxon>
    </lineage>
</organism>
<reference evidence="1" key="1">
    <citation type="submission" date="2008-01" db="EMBL/GenBank/DDBJ databases">
        <title>Complete sequence of chromosome of Caulobacter sp. K31.</title>
        <authorList>
            <consortium name="US DOE Joint Genome Institute"/>
            <person name="Copeland A."/>
            <person name="Lucas S."/>
            <person name="Lapidus A."/>
            <person name="Barry K."/>
            <person name="Glavina del Rio T."/>
            <person name="Dalin E."/>
            <person name="Tice H."/>
            <person name="Pitluck S."/>
            <person name="Bruce D."/>
            <person name="Goodwin L."/>
            <person name="Thompson L.S."/>
            <person name="Brettin T."/>
            <person name="Detter J.C."/>
            <person name="Han C."/>
            <person name="Schmutz J."/>
            <person name="Larimer F."/>
            <person name="Land M."/>
            <person name="Hauser L."/>
            <person name="Kyrpides N."/>
            <person name="Kim E."/>
            <person name="Stephens C."/>
            <person name="Richardson P."/>
        </authorList>
    </citation>
    <scope>NUCLEOTIDE SEQUENCE [LARGE SCALE GENOMIC DNA]</scope>
    <source>
        <strain evidence="1">K31</strain>
    </source>
</reference>
<name>B0SUK2_CAUSK</name>
<dbReference type="KEGG" id="cak:Caul_0749"/>
<gene>
    <name evidence="1" type="ordered locus">Caul_0749</name>
</gene>
<evidence type="ECO:0000313" key="1">
    <source>
        <dbReference type="EMBL" id="ABZ69880.1"/>
    </source>
</evidence>
<accession>B0SUK2</accession>
<dbReference type="AlphaFoldDB" id="B0SUK2"/>
<proteinExistence type="predicted"/>
<sequence length="139" mass="14946" precursor="true">MRRLGLCLLGVSVIGLTLATTAISWAESWKPAPGEAKTFYDEDFLRVDQASGLVLLRIAEGRPNGPYKSWPAGKGPIMIFALDCAADKWIDLGMDFSGDQALPKGWRKGERIDDIKGAAGGGGRVACETRETLPKVTLP</sequence>
<protein>
    <submittedName>
        <fullName evidence="1">Uncharacterized protein</fullName>
    </submittedName>
</protein>